<reference evidence="1 2" key="1">
    <citation type="journal article" date="2021" name="Elife">
        <title>Chloroplast acquisition without the gene transfer in kleptoplastic sea slugs, Plakobranchus ocellatus.</title>
        <authorList>
            <person name="Maeda T."/>
            <person name="Takahashi S."/>
            <person name="Yoshida T."/>
            <person name="Shimamura S."/>
            <person name="Takaki Y."/>
            <person name="Nagai Y."/>
            <person name="Toyoda A."/>
            <person name="Suzuki Y."/>
            <person name="Arimoto A."/>
            <person name="Ishii H."/>
            <person name="Satoh N."/>
            <person name="Nishiyama T."/>
            <person name="Hasebe M."/>
            <person name="Maruyama T."/>
            <person name="Minagawa J."/>
            <person name="Obokata J."/>
            <person name="Shigenobu S."/>
        </authorList>
    </citation>
    <scope>NUCLEOTIDE SEQUENCE [LARGE SCALE GENOMIC DNA]</scope>
</reference>
<name>A0AAV4CH64_9GAST</name>
<proteinExistence type="predicted"/>
<protein>
    <submittedName>
        <fullName evidence="1">Uncharacterized protein</fullName>
    </submittedName>
</protein>
<accession>A0AAV4CH64</accession>
<gene>
    <name evidence="1" type="ORF">PoB_005703900</name>
</gene>
<evidence type="ECO:0000313" key="2">
    <source>
        <dbReference type="Proteomes" id="UP000735302"/>
    </source>
</evidence>
<evidence type="ECO:0000313" key="1">
    <source>
        <dbReference type="EMBL" id="GFO30534.1"/>
    </source>
</evidence>
<comment type="caution">
    <text evidence="1">The sequence shown here is derived from an EMBL/GenBank/DDBJ whole genome shotgun (WGS) entry which is preliminary data.</text>
</comment>
<keyword evidence="2" id="KW-1185">Reference proteome</keyword>
<organism evidence="1 2">
    <name type="scientific">Plakobranchus ocellatus</name>
    <dbReference type="NCBI Taxonomy" id="259542"/>
    <lineage>
        <taxon>Eukaryota</taxon>
        <taxon>Metazoa</taxon>
        <taxon>Spiralia</taxon>
        <taxon>Lophotrochozoa</taxon>
        <taxon>Mollusca</taxon>
        <taxon>Gastropoda</taxon>
        <taxon>Heterobranchia</taxon>
        <taxon>Euthyneura</taxon>
        <taxon>Panpulmonata</taxon>
        <taxon>Sacoglossa</taxon>
        <taxon>Placobranchoidea</taxon>
        <taxon>Plakobranchidae</taxon>
        <taxon>Plakobranchus</taxon>
    </lineage>
</organism>
<dbReference type="Proteomes" id="UP000735302">
    <property type="component" value="Unassembled WGS sequence"/>
</dbReference>
<dbReference type="EMBL" id="BLXT01006239">
    <property type="protein sequence ID" value="GFO30534.1"/>
    <property type="molecule type" value="Genomic_DNA"/>
</dbReference>
<dbReference type="AlphaFoldDB" id="A0AAV4CH64"/>
<sequence length="91" mass="10336">MPEVQEEYATKLRPWGQFLQLIHTPLAKRVEEANAATSKLARDPSVVRKAALRRVDPRHRGNSVVVMGETTLEFGIYQGQTFRWDLENATG</sequence>